<name>A0A1Y2DWD8_9PEZI</name>
<gene>
    <name evidence="1" type="ORF">BCR38DRAFT_231870</name>
</gene>
<dbReference type="GeneID" id="63770534"/>
<dbReference type="EMBL" id="MCFJ01000008">
    <property type="protein sequence ID" value="ORY63588.1"/>
    <property type="molecule type" value="Genomic_DNA"/>
</dbReference>
<dbReference type="InParanoid" id="A0A1Y2DWD8"/>
<accession>A0A1Y2DWD8</accession>
<evidence type="ECO:0000313" key="2">
    <source>
        <dbReference type="Proteomes" id="UP000193689"/>
    </source>
</evidence>
<evidence type="ECO:0000313" key="1">
    <source>
        <dbReference type="EMBL" id="ORY63588.1"/>
    </source>
</evidence>
<organism evidence="1 2">
    <name type="scientific">Pseudomassariella vexata</name>
    <dbReference type="NCBI Taxonomy" id="1141098"/>
    <lineage>
        <taxon>Eukaryota</taxon>
        <taxon>Fungi</taxon>
        <taxon>Dikarya</taxon>
        <taxon>Ascomycota</taxon>
        <taxon>Pezizomycotina</taxon>
        <taxon>Sordariomycetes</taxon>
        <taxon>Xylariomycetidae</taxon>
        <taxon>Amphisphaeriales</taxon>
        <taxon>Pseudomassariaceae</taxon>
        <taxon>Pseudomassariella</taxon>
    </lineage>
</organism>
<dbReference type="Proteomes" id="UP000193689">
    <property type="component" value="Unassembled WGS sequence"/>
</dbReference>
<protein>
    <submittedName>
        <fullName evidence="1">Uncharacterized protein</fullName>
    </submittedName>
</protein>
<dbReference type="RefSeq" id="XP_040715245.1">
    <property type="nucleotide sequence ID" value="XM_040854322.1"/>
</dbReference>
<dbReference type="AlphaFoldDB" id="A0A1Y2DWD8"/>
<reference evidence="1 2" key="1">
    <citation type="submission" date="2016-07" db="EMBL/GenBank/DDBJ databases">
        <title>Pervasive Adenine N6-methylation of Active Genes in Fungi.</title>
        <authorList>
            <consortium name="DOE Joint Genome Institute"/>
            <person name="Mondo S.J."/>
            <person name="Dannebaum R.O."/>
            <person name="Kuo R.C."/>
            <person name="Labutti K."/>
            <person name="Haridas S."/>
            <person name="Kuo A."/>
            <person name="Salamov A."/>
            <person name="Ahrendt S.R."/>
            <person name="Lipzen A."/>
            <person name="Sullivan W."/>
            <person name="Andreopoulos W.B."/>
            <person name="Clum A."/>
            <person name="Lindquist E."/>
            <person name="Daum C."/>
            <person name="Ramamoorthy G.K."/>
            <person name="Gryganskyi A."/>
            <person name="Culley D."/>
            <person name="Magnuson J.K."/>
            <person name="James T.Y."/>
            <person name="O'Malley M.A."/>
            <person name="Stajich J.E."/>
            <person name="Spatafora J.W."/>
            <person name="Visel A."/>
            <person name="Grigoriev I.V."/>
        </authorList>
    </citation>
    <scope>NUCLEOTIDE SEQUENCE [LARGE SCALE GENOMIC DNA]</scope>
    <source>
        <strain evidence="1 2">CBS 129021</strain>
    </source>
</reference>
<sequence>MISPRAHFGATLTPLRHSHILLESFVIYESRSTITRKRNKRKKRSHETSPKTALPVPLSDRLPLFKSVFLATGLSSTSAYKPGRQKPTLSAKTLPSAFRWDFVGRLFVGSGRTVAMGITRTGPRAPTPPNARIQQDEEVFVDDPGWTWPVGSLFVAPFEQALREVVHSIDRLVVGCHWQPSRLARRTGWMDLHWR</sequence>
<proteinExistence type="predicted"/>
<keyword evidence="2" id="KW-1185">Reference proteome</keyword>
<comment type="caution">
    <text evidence="1">The sequence shown here is derived from an EMBL/GenBank/DDBJ whole genome shotgun (WGS) entry which is preliminary data.</text>
</comment>